<dbReference type="AlphaFoldDB" id="L1JXJ3"/>
<evidence type="ECO:0000313" key="3">
    <source>
        <dbReference type="EMBL" id="EKX53276.1"/>
    </source>
</evidence>
<reference evidence="3 5" key="1">
    <citation type="journal article" date="2012" name="Nature">
        <title>Algal genomes reveal evolutionary mosaicism and the fate of nucleomorphs.</title>
        <authorList>
            <consortium name="DOE Joint Genome Institute"/>
            <person name="Curtis B.A."/>
            <person name="Tanifuji G."/>
            <person name="Burki F."/>
            <person name="Gruber A."/>
            <person name="Irimia M."/>
            <person name="Maruyama S."/>
            <person name="Arias M.C."/>
            <person name="Ball S.G."/>
            <person name="Gile G.H."/>
            <person name="Hirakawa Y."/>
            <person name="Hopkins J.F."/>
            <person name="Kuo A."/>
            <person name="Rensing S.A."/>
            <person name="Schmutz J."/>
            <person name="Symeonidi A."/>
            <person name="Elias M."/>
            <person name="Eveleigh R.J."/>
            <person name="Herman E.K."/>
            <person name="Klute M.J."/>
            <person name="Nakayama T."/>
            <person name="Obornik M."/>
            <person name="Reyes-Prieto A."/>
            <person name="Armbrust E.V."/>
            <person name="Aves S.J."/>
            <person name="Beiko R.G."/>
            <person name="Coutinho P."/>
            <person name="Dacks J.B."/>
            <person name="Durnford D.G."/>
            <person name="Fast N.M."/>
            <person name="Green B.R."/>
            <person name="Grisdale C.J."/>
            <person name="Hempel F."/>
            <person name="Henrissat B."/>
            <person name="Hoppner M.P."/>
            <person name="Ishida K."/>
            <person name="Kim E."/>
            <person name="Koreny L."/>
            <person name="Kroth P.G."/>
            <person name="Liu Y."/>
            <person name="Malik S.B."/>
            <person name="Maier U.G."/>
            <person name="McRose D."/>
            <person name="Mock T."/>
            <person name="Neilson J.A."/>
            <person name="Onodera N.T."/>
            <person name="Poole A.M."/>
            <person name="Pritham E.J."/>
            <person name="Richards T.A."/>
            <person name="Rocap G."/>
            <person name="Roy S.W."/>
            <person name="Sarai C."/>
            <person name="Schaack S."/>
            <person name="Shirato S."/>
            <person name="Slamovits C.H."/>
            <person name="Spencer D.F."/>
            <person name="Suzuki S."/>
            <person name="Worden A.Z."/>
            <person name="Zauner S."/>
            <person name="Barry K."/>
            <person name="Bell C."/>
            <person name="Bharti A.K."/>
            <person name="Crow J.A."/>
            <person name="Grimwood J."/>
            <person name="Kramer R."/>
            <person name="Lindquist E."/>
            <person name="Lucas S."/>
            <person name="Salamov A."/>
            <person name="McFadden G.I."/>
            <person name="Lane C.E."/>
            <person name="Keeling P.J."/>
            <person name="Gray M.W."/>
            <person name="Grigoriev I.V."/>
            <person name="Archibald J.M."/>
        </authorList>
    </citation>
    <scope>NUCLEOTIDE SEQUENCE</scope>
    <source>
        <strain evidence="3 5">CCMP2712</strain>
    </source>
</reference>
<dbReference type="Proteomes" id="UP000011087">
    <property type="component" value="Unassembled WGS sequence"/>
</dbReference>
<dbReference type="KEGG" id="gtt:GUITHDRAFT_100981"/>
<accession>L1JXJ3</accession>
<evidence type="ECO:0000256" key="1">
    <source>
        <dbReference type="SAM" id="Coils"/>
    </source>
</evidence>
<feature type="region of interest" description="Disordered" evidence="2">
    <location>
        <begin position="279"/>
        <end position="303"/>
    </location>
</feature>
<feature type="compositionally biased region" description="Low complexity" evidence="2">
    <location>
        <begin position="1"/>
        <end position="18"/>
    </location>
</feature>
<dbReference type="EnsemblProtists" id="EKX53276">
    <property type="protein sequence ID" value="EKX53276"/>
    <property type="gene ID" value="GUITHDRAFT_100981"/>
</dbReference>
<sequence>MVARLSLGSSPAAAGSPARAPPFLSPDPLRHHNPRNEQIAAHVRASKNAETPKHADSHKSGLTSLGETAILEIEGMDLSTYQNLKHAFDILVAAYRAQCANFEAKELRWSMERKESQAGEANLMEALQAVRDALEAETRAHDTDLETLEALTIRNAELEEEIRSLRMHSHAPHVGDGHVYSETIELNGLRSILRAPLSPTHADRKEHPSNTHVLGKQSYCADTDSYCLLKSETLITRQELQQSTEHLARELYELRRTNADLCCEFRGREDAKEKLLLDGKGGREDTTQLSPAAMSKPRLVARH</sequence>
<reference evidence="4" key="3">
    <citation type="submission" date="2016-03" db="UniProtKB">
        <authorList>
            <consortium name="EnsemblProtists"/>
        </authorList>
    </citation>
    <scope>IDENTIFICATION</scope>
</reference>
<feature type="coiled-coil region" evidence="1">
    <location>
        <begin position="131"/>
        <end position="168"/>
    </location>
</feature>
<feature type="region of interest" description="Disordered" evidence="2">
    <location>
        <begin position="1"/>
        <end position="33"/>
    </location>
</feature>
<gene>
    <name evidence="3" type="ORF">GUITHDRAFT_100981</name>
</gene>
<dbReference type="PaxDb" id="55529-EKX53276"/>
<protein>
    <submittedName>
        <fullName evidence="3 4">Uncharacterized protein</fullName>
    </submittedName>
</protein>
<dbReference type="EMBL" id="JH992970">
    <property type="protein sequence ID" value="EKX53276.1"/>
    <property type="molecule type" value="Genomic_DNA"/>
</dbReference>
<dbReference type="HOGENOM" id="CLU_919656_0_0_1"/>
<proteinExistence type="predicted"/>
<evidence type="ECO:0000256" key="2">
    <source>
        <dbReference type="SAM" id="MobiDB-lite"/>
    </source>
</evidence>
<dbReference type="GeneID" id="17310163"/>
<name>L1JXJ3_GUITC</name>
<organism evidence="3">
    <name type="scientific">Guillardia theta (strain CCMP2712)</name>
    <name type="common">Cryptophyte</name>
    <dbReference type="NCBI Taxonomy" id="905079"/>
    <lineage>
        <taxon>Eukaryota</taxon>
        <taxon>Cryptophyceae</taxon>
        <taxon>Pyrenomonadales</taxon>
        <taxon>Geminigeraceae</taxon>
        <taxon>Guillardia</taxon>
    </lineage>
</organism>
<keyword evidence="5" id="KW-1185">Reference proteome</keyword>
<keyword evidence="1" id="KW-0175">Coiled coil</keyword>
<dbReference type="OrthoDB" id="10650909at2759"/>
<reference evidence="5" key="2">
    <citation type="submission" date="2012-11" db="EMBL/GenBank/DDBJ databases">
        <authorList>
            <person name="Kuo A."/>
            <person name="Curtis B.A."/>
            <person name="Tanifuji G."/>
            <person name="Burki F."/>
            <person name="Gruber A."/>
            <person name="Irimia M."/>
            <person name="Maruyama S."/>
            <person name="Arias M.C."/>
            <person name="Ball S.G."/>
            <person name="Gile G.H."/>
            <person name="Hirakawa Y."/>
            <person name="Hopkins J.F."/>
            <person name="Rensing S.A."/>
            <person name="Schmutz J."/>
            <person name="Symeonidi A."/>
            <person name="Elias M."/>
            <person name="Eveleigh R.J."/>
            <person name="Herman E.K."/>
            <person name="Klute M.J."/>
            <person name="Nakayama T."/>
            <person name="Obornik M."/>
            <person name="Reyes-Prieto A."/>
            <person name="Armbrust E.V."/>
            <person name="Aves S.J."/>
            <person name="Beiko R.G."/>
            <person name="Coutinho P."/>
            <person name="Dacks J.B."/>
            <person name="Durnford D.G."/>
            <person name="Fast N.M."/>
            <person name="Green B.R."/>
            <person name="Grisdale C."/>
            <person name="Hempe F."/>
            <person name="Henrissat B."/>
            <person name="Hoppner M.P."/>
            <person name="Ishida K.-I."/>
            <person name="Kim E."/>
            <person name="Koreny L."/>
            <person name="Kroth P.G."/>
            <person name="Liu Y."/>
            <person name="Malik S.-B."/>
            <person name="Maier U.G."/>
            <person name="McRose D."/>
            <person name="Mock T."/>
            <person name="Neilson J.A."/>
            <person name="Onodera N.T."/>
            <person name="Poole A.M."/>
            <person name="Pritham E.J."/>
            <person name="Richards T.A."/>
            <person name="Rocap G."/>
            <person name="Roy S.W."/>
            <person name="Sarai C."/>
            <person name="Schaack S."/>
            <person name="Shirato S."/>
            <person name="Slamovits C.H."/>
            <person name="Spencer D.F."/>
            <person name="Suzuki S."/>
            <person name="Worden A.Z."/>
            <person name="Zauner S."/>
            <person name="Barry K."/>
            <person name="Bell C."/>
            <person name="Bharti A.K."/>
            <person name="Crow J.A."/>
            <person name="Grimwood J."/>
            <person name="Kramer R."/>
            <person name="Lindquist E."/>
            <person name="Lucas S."/>
            <person name="Salamov A."/>
            <person name="McFadden G.I."/>
            <person name="Lane C.E."/>
            <person name="Keeling P.J."/>
            <person name="Gray M.W."/>
            <person name="Grigoriev I.V."/>
            <person name="Archibald J.M."/>
        </authorList>
    </citation>
    <scope>NUCLEOTIDE SEQUENCE</scope>
    <source>
        <strain evidence="5">CCMP2712</strain>
    </source>
</reference>
<dbReference type="RefSeq" id="XP_005840256.1">
    <property type="nucleotide sequence ID" value="XM_005840199.1"/>
</dbReference>
<evidence type="ECO:0000313" key="4">
    <source>
        <dbReference type="EnsemblProtists" id="EKX53276"/>
    </source>
</evidence>
<evidence type="ECO:0000313" key="5">
    <source>
        <dbReference type="Proteomes" id="UP000011087"/>
    </source>
</evidence>